<feature type="domain" description="Gamma tubulin complex component protein N-terminal" evidence="7">
    <location>
        <begin position="190"/>
        <end position="429"/>
    </location>
</feature>
<dbReference type="GO" id="GO:0043015">
    <property type="term" value="F:gamma-tubulin binding"/>
    <property type="evidence" value="ECO:0007669"/>
    <property type="project" value="InterPro"/>
</dbReference>
<feature type="domain" description="Gamma tubulin complex component C-terminal" evidence="6">
    <location>
        <begin position="572"/>
        <end position="897"/>
    </location>
</feature>
<keyword evidence="9" id="KW-1185">Reference proteome</keyword>
<dbReference type="InterPro" id="IPR040457">
    <property type="entry name" value="GCP_C"/>
</dbReference>
<dbReference type="GO" id="GO:0000930">
    <property type="term" value="C:gamma-tubulin complex"/>
    <property type="evidence" value="ECO:0007669"/>
    <property type="project" value="UniProtKB-ARBA"/>
</dbReference>
<dbReference type="InterPro" id="IPR007259">
    <property type="entry name" value="GCP"/>
</dbReference>
<evidence type="ECO:0000256" key="4">
    <source>
        <dbReference type="ARBA" id="ARBA00023212"/>
    </source>
</evidence>
<evidence type="ECO:0000256" key="3">
    <source>
        <dbReference type="ARBA" id="ARBA00022701"/>
    </source>
</evidence>
<dbReference type="Pfam" id="PF17681">
    <property type="entry name" value="GCP_N_terminal"/>
    <property type="match status" value="1"/>
</dbReference>
<dbReference type="Gene3D" id="1.20.120.1900">
    <property type="entry name" value="Gamma-tubulin complex, C-terminal domain"/>
    <property type="match status" value="1"/>
</dbReference>
<accession>A0A899FZ72</accession>
<dbReference type="GO" id="GO:0051321">
    <property type="term" value="P:meiotic cell cycle"/>
    <property type="evidence" value="ECO:0007669"/>
    <property type="project" value="TreeGrafter"/>
</dbReference>
<dbReference type="GO" id="GO:0051225">
    <property type="term" value="P:spindle assembly"/>
    <property type="evidence" value="ECO:0007669"/>
    <property type="project" value="TreeGrafter"/>
</dbReference>
<keyword evidence="4 5" id="KW-0206">Cytoskeleton</keyword>
<dbReference type="GO" id="GO:0005816">
    <property type="term" value="C:spindle pole body"/>
    <property type="evidence" value="ECO:0007669"/>
    <property type="project" value="UniProtKB-ARBA"/>
</dbReference>
<dbReference type="Proteomes" id="UP000663699">
    <property type="component" value="Chromosome 7"/>
</dbReference>
<evidence type="ECO:0000259" key="6">
    <source>
        <dbReference type="Pfam" id="PF04130"/>
    </source>
</evidence>
<dbReference type="GO" id="GO:0031122">
    <property type="term" value="P:cytoplasmic microtubule organization"/>
    <property type="evidence" value="ECO:0007669"/>
    <property type="project" value="TreeGrafter"/>
</dbReference>
<evidence type="ECO:0000256" key="1">
    <source>
        <dbReference type="ARBA" id="ARBA00010337"/>
    </source>
</evidence>
<name>A0A899FZ72_9ASCO</name>
<dbReference type="Pfam" id="PF04130">
    <property type="entry name" value="GCP_C_terminal"/>
    <property type="match status" value="1"/>
</dbReference>
<sequence>MEISAEKDSFRFEEPETEKKIEKDAKLVKKIDFKESMKRFSSFDNIWENIVFEPLYGIEPFGSDLILSTLFKKMPKNNIKDGDISHLKKRSFNCLSHKKIDSDDIWMDDFILSHPKEITWDAFKEPNSNPYRNPFMTEKPMNVFDLFLVKELNHIYSPNEAGMMVDSLLLYESLILLSLGESSSLFIRDKKHLSIIDFFLSIGTHTFRLQLFKDDIQEKALNHDSSVLAFASCITEILKEYNDILILELNNINKSFLLLRFVYKYSYIEENLRKLAKFCFRDLENFPKPPFLEIKQGIELLNGLYSFVYEDFHINTGNIQSISRYLLKYSSQPWLETLELWIGLQKITPNNEKIFKKERSGFFIHETDISYLENNVNLNQCFKMDNINCVYLPKSFFEDVYNTGKAIRLLYKIQPNHPLCRVFYNREVCETNTNIQLEWRFKWEDINDLIDQINIYKKSVMIEIEKFENSNGYNEIDDLIELEKSDKEIEFEFFGDSKQKIMDSIKSSINLFESEIENNILSFNRDINKVCFSEDMAPIDIIPIHCFIIPLSIQSNLVNNSLIKLFLKNVVLKLHLLLLWKAKLFNDGLFMSKLSYALFGSTLGYNKCSLELNCESRLKGKWQPRPAELTIVLQTVLFDSFGSKFLLSKQEFGTESTLIGGLSFSIQELSEEEYQRIEDPYNIEALDFLKIVYTPTFPIDEIITDSCLIKYDQLTTFLLRLIRINDIIIKLFGIKANKKMSDYFKITLGFRLHAHHFIRSLFCYIFNISLFSNYQKLKKYFKDIELNPSRFTLTSLTHFHLEILDQICFSCFLTSSQTSLAHTITNIFSIILEFSKTFLQYQFYSDTMDKDSLILTTNTLYPSLIEQITKFIQTISDLAKNKEIYTNLIAFFDTDKYI</sequence>
<evidence type="ECO:0000256" key="5">
    <source>
        <dbReference type="RuleBase" id="RU363050"/>
    </source>
</evidence>
<dbReference type="PANTHER" id="PTHR19302:SF70">
    <property type="entry name" value="GAMMA-TUBULIN COMPLEX COMPONENT 6"/>
    <property type="match status" value="1"/>
</dbReference>
<keyword evidence="3 5" id="KW-0493">Microtubule</keyword>
<dbReference type="EMBL" id="CP054538">
    <property type="protein sequence ID" value="QSL65574.1"/>
    <property type="molecule type" value="Genomic_DNA"/>
</dbReference>
<organism evidence="8 9">
    <name type="scientific">Pneumocystis wakefieldiae</name>
    <dbReference type="NCBI Taxonomy" id="38082"/>
    <lineage>
        <taxon>Eukaryota</taxon>
        <taxon>Fungi</taxon>
        <taxon>Dikarya</taxon>
        <taxon>Ascomycota</taxon>
        <taxon>Taphrinomycotina</taxon>
        <taxon>Pneumocystomycetes</taxon>
        <taxon>Pneumocystaceae</taxon>
        <taxon>Pneumocystis</taxon>
    </lineage>
</organism>
<dbReference type="PANTHER" id="PTHR19302">
    <property type="entry name" value="GAMMA TUBULIN COMPLEX PROTEIN"/>
    <property type="match status" value="1"/>
</dbReference>
<evidence type="ECO:0000259" key="7">
    <source>
        <dbReference type="Pfam" id="PF17681"/>
    </source>
</evidence>
<reference evidence="8" key="1">
    <citation type="submission" date="2020-06" db="EMBL/GenBank/DDBJ databases">
        <title>Genomes of multiple members of Pneumocystis genus reveal paths to human pathogen Pneumocystis jirovecii.</title>
        <authorList>
            <person name="Cisse O.H."/>
            <person name="Ma L."/>
            <person name="Dekker J."/>
            <person name="Khil P."/>
            <person name="Jo J."/>
            <person name="Brenchley J."/>
            <person name="Blair R."/>
            <person name="Pahar B."/>
            <person name="Chabe M."/>
            <person name="Van Rompay K.A."/>
            <person name="Keesler R."/>
            <person name="Sukura A."/>
            <person name="Hirsch V."/>
            <person name="Kutty G."/>
            <person name="Liu Y."/>
            <person name="Peng L."/>
            <person name="Chen J."/>
            <person name="Song J."/>
            <person name="Weissenbacher-Lang C."/>
            <person name="Xu J."/>
            <person name="Upham N.S."/>
            <person name="Stajich J.E."/>
            <person name="Cuomo C.A."/>
            <person name="Cushion M.T."/>
            <person name="Kovacs J.A."/>
        </authorList>
    </citation>
    <scope>NUCLEOTIDE SEQUENCE</scope>
    <source>
        <strain evidence="8">2A</strain>
    </source>
</reference>
<comment type="subcellular location">
    <subcellularLocation>
        <location evidence="5">Cytoplasm</location>
        <location evidence="5">Cytoskeleton</location>
        <location evidence="5">Microtubule organizing center</location>
    </subcellularLocation>
</comment>
<gene>
    <name evidence="8" type="ORF">MERGE_002887</name>
</gene>
<evidence type="ECO:0000313" key="8">
    <source>
        <dbReference type="EMBL" id="QSL65574.1"/>
    </source>
</evidence>
<proteinExistence type="inferred from homology"/>
<evidence type="ECO:0000313" key="9">
    <source>
        <dbReference type="Proteomes" id="UP000663699"/>
    </source>
</evidence>
<dbReference type="OrthoDB" id="775571at2759"/>
<dbReference type="GO" id="GO:0000278">
    <property type="term" value="P:mitotic cell cycle"/>
    <property type="evidence" value="ECO:0007669"/>
    <property type="project" value="TreeGrafter"/>
</dbReference>
<keyword evidence="2 5" id="KW-0963">Cytoplasm</keyword>
<dbReference type="InterPro" id="IPR042241">
    <property type="entry name" value="GCP_C_sf"/>
</dbReference>
<dbReference type="GO" id="GO:0000922">
    <property type="term" value="C:spindle pole"/>
    <property type="evidence" value="ECO:0007669"/>
    <property type="project" value="InterPro"/>
</dbReference>
<dbReference type="GO" id="GO:0007020">
    <property type="term" value="P:microtubule nucleation"/>
    <property type="evidence" value="ECO:0007669"/>
    <property type="project" value="InterPro"/>
</dbReference>
<evidence type="ECO:0000256" key="2">
    <source>
        <dbReference type="ARBA" id="ARBA00022490"/>
    </source>
</evidence>
<dbReference type="GO" id="GO:0005874">
    <property type="term" value="C:microtubule"/>
    <property type="evidence" value="ECO:0007669"/>
    <property type="project" value="UniProtKB-KW"/>
</dbReference>
<dbReference type="AlphaFoldDB" id="A0A899FZ72"/>
<protein>
    <recommendedName>
        <fullName evidence="5">Spindle pole body component</fullName>
    </recommendedName>
</protein>
<dbReference type="InterPro" id="IPR041470">
    <property type="entry name" value="GCP_N"/>
</dbReference>
<dbReference type="GO" id="GO:0051011">
    <property type="term" value="F:microtubule minus-end binding"/>
    <property type="evidence" value="ECO:0007669"/>
    <property type="project" value="TreeGrafter"/>
</dbReference>
<comment type="similarity">
    <text evidence="1 5">Belongs to the TUBGCP family.</text>
</comment>